<evidence type="ECO:0000313" key="9">
    <source>
        <dbReference type="Proteomes" id="UP000184196"/>
    </source>
</evidence>
<dbReference type="Proteomes" id="UP000184196">
    <property type="component" value="Unassembled WGS sequence"/>
</dbReference>
<dbReference type="InterPro" id="IPR023753">
    <property type="entry name" value="FAD/NAD-binding_dom"/>
</dbReference>
<dbReference type="PANTHER" id="PTHR43429:SF1">
    <property type="entry name" value="NAD(P)H SULFUR OXIDOREDUCTASE (COA-DEPENDENT)"/>
    <property type="match status" value="1"/>
</dbReference>
<gene>
    <name evidence="8" type="ORF">SAMN02745218_02642</name>
</gene>
<evidence type="ECO:0000259" key="7">
    <source>
        <dbReference type="PROSITE" id="PS50206"/>
    </source>
</evidence>
<dbReference type="InterPro" id="IPR004099">
    <property type="entry name" value="Pyr_nucl-diS_OxRdtase_dimer"/>
</dbReference>
<keyword evidence="9" id="KW-1185">Reference proteome</keyword>
<dbReference type="Pfam" id="PF02852">
    <property type="entry name" value="Pyr_redox_dim"/>
    <property type="match status" value="1"/>
</dbReference>
<dbReference type="InterPro" id="IPR036873">
    <property type="entry name" value="Rhodanese-like_dom_sf"/>
</dbReference>
<proteinExistence type="inferred from homology"/>
<dbReference type="Pfam" id="PF07992">
    <property type="entry name" value="Pyr_redox_2"/>
    <property type="match status" value="1"/>
</dbReference>
<comment type="similarity">
    <text evidence="2">Belongs to the class-III pyridine nucleotide-disulfide oxidoreductase family.</text>
</comment>
<dbReference type="PANTHER" id="PTHR43429">
    <property type="entry name" value="PYRIDINE NUCLEOTIDE-DISULFIDE OXIDOREDUCTASE DOMAIN-CONTAINING"/>
    <property type="match status" value="1"/>
</dbReference>
<dbReference type="PROSITE" id="PS50206">
    <property type="entry name" value="RHODANESE_3"/>
    <property type="match status" value="1"/>
</dbReference>
<feature type="domain" description="Rhodanese" evidence="7">
    <location>
        <begin position="473"/>
        <end position="555"/>
    </location>
</feature>
<accession>A0A1M5CVR8</accession>
<dbReference type="Gene3D" id="3.40.250.10">
    <property type="entry name" value="Rhodanese-like domain"/>
    <property type="match status" value="1"/>
</dbReference>
<dbReference type="SUPFAM" id="SSF55424">
    <property type="entry name" value="FAD/NAD-linked reductases, dimerisation (C-terminal) domain"/>
    <property type="match status" value="1"/>
</dbReference>
<dbReference type="InterPro" id="IPR016156">
    <property type="entry name" value="FAD/NAD-linked_Rdtase_dimer_sf"/>
</dbReference>
<keyword evidence="3" id="KW-0285">Flavoprotein</keyword>
<evidence type="ECO:0000256" key="2">
    <source>
        <dbReference type="ARBA" id="ARBA00009130"/>
    </source>
</evidence>
<dbReference type="AlphaFoldDB" id="A0A1M5CVR8"/>
<comment type="cofactor">
    <cofactor evidence="1">
        <name>FAD</name>
        <dbReference type="ChEBI" id="CHEBI:57692"/>
    </cofactor>
</comment>
<evidence type="ECO:0000313" key="8">
    <source>
        <dbReference type="EMBL" id="SHF58522.1"/>
    </source>
</evidence>
<dbReference type="SUPFAM" id="SSF51905">
    <property type="entry name" value="FAD/NAD(P)-binding domain"/>
    <property type="match status" value="1"/>
</dbReference>
<dbReference type="SMART" id="SM00450">
    <property type="entry name" value="RHOD"/>
    <property type="match status" value="1"/>
</dbReference>
<reference evidence="9" key="1">
    <citation type="submission" date="2016-11" db="EMBL/GenBank/DDBJ databases">
        <authorList>
            <person name="Varghese N."/>
            <person name="Submissions S."/>
        </authorList>
    </citation>
    <scope>NUCLEOTIDE SEQUENCE [LARGE SCALE GENOMIC DNA]</scope>
    <source>
        <strain evidence="9">DSM 11792</strain>
    </source>
</reference>
<dbReference type="PRINTS" id="PR00368">
    <property type="entry name" value="FADPNR"/>
</dbReference>
<dbReference type="EMBL" id="FQUW01000041">
    <property type="protein sequence ID" value="SHF58522.1"/>
    <property type="molecule type" value="Genomic_DNA"/>
</dbReference>
<dbReference type="InterPro" id="IPR050260">
    <property type="entry name" value="FAD-bd_OxRdtase"/>
</dbReference>
<dbReference type="GO" id="GO:0016491">
    <property type="term" value="F:oxidoreductase activity"/>
    <property type="evidence" value="ECO:0007669"/>
    <property type="project" value="UniProtKB-KW"/>
</dbReference>
<keyword evidence="4" id="KW-0274">FAD</keyword>
<dbReference type="Pfam" id="PF00581">
    <property type="entry name" value="Rhodanese"/>
    <property type="match status" value="1"/>
</dbReference>
<dbReference type="InterPro" id="IPR036188">
    <property type="entry name" value="FAD/NAD-bd_sf"/>
</dbReference>
<dbReference type="CDD" id="cd00158">
    <property type="entry name" value="RHOD"/>
    <property type="match status" value="1"/>
</dbReference>
<sequence>MCRIVIIGGVAAGPKVAARARRLMPDAEITIIERGRLISYAGCGMPFYVGGQVKDFNQLFATSYGVIRDEHYFMNEKGVKVLTRTEARSIDRQKKEVTIVNLDTGETSTIPYDKLVLATGSSPFVPPIPGLDLKGVHRLNHPDDARKIVEQLDGVNEAVIVGAGLIGMEAMEALLRRKIFVSVVELKEQILPGVLDPDLAAVLAFRLEEEGVEFHLGRKVMRLEGDEEGRVCRVVTDGGTLDAQMVIVAVGVRPNVELARAAGLTIGETGAIAVNEYLQTSDPDIYAVGDCVENLHLVSGRKVYIPLASTANRQGRVAGDNLAGRKSRFKGVLGTSVLKVSGWNVGRTGLGEQQARELGYDVLTALNATHDRTHYYPGHDNLLIKLVVDKKSRRLLGAQAIGGGDVIKRIDVVATALYFGASVDDLFDVDLGYAPPFNTPIDPVQHGANIARNKADDLARTISARELMEKLERGDDFVLLDVRTPEQYAYRHIEDERVMLVTLGDLRRRIEEIPRDKEIVTLCALGVRAYEAMRILTGAGFKDVKFLEGGLQGWPYELE</sequence>
<evidence type="ECO:0000256" key="3">
    <source>
        <dbReference type="ARBA" id="ARBA00022630"/>
    </source>
</evidence>
<name>A0A1M5CVR8_9FIRM</name>
<dbReference type="InterPro" id="IPR001763">
    <property type="entry name" value="Rhodanese-like_dom"/>
</dbReference>
<dbReference type="OrthoDB" id="9802028at2"/>
<dbReference type="Gene3D" id="3.50.50.60">
    <property type="entry name" value="FAD/NAD(P)-binding domain"/>
    <property type="match status" value="2"/>
</dbReference>
<dbReference type="PRINTS" id="PR00411">
    <property type="entry name" value="PNDRDTASEI"/>
</dbReference>
<evidence type="ECO:0000256" key="5">
    <source>
        <dbReference type="ARBA" id="ARBA00023002"/>
    </source>
</evidence>
<keyword evidence="5" id="KW-0560">Oxidoreductase</keyword>
<evidence type="ECO:0000256" key="6">
    <source>
        <dbReference type="ARBA" id="ARBA00023284"/>
    </source>
</evidence>
<evidence type="ECO:0000256" key="4">
    <source>
        <dbReference type="ARBA" id="ARBA00022827"/>
    </source>
</evidence>
<keyword evidence="6" id="KW-0676">Redox-active center</keyword>
<dbReference type="RefSeq" id="WP_073167073.1">
    <property type="nucleotide sequence ID" value="NZ_FQUW01000041.1"/>
</dbReference>
<protein>
    <submittedName>
        <fullName evidence="8">NADPH-dependent 2,4-dienoyl-CoA reductase, sulfur reductase</fullName>
    </submittedName>
</protein>
<organism evidence="8 9">
    <name type="scientific">Desulfofundulus australicus DSM 11792</name>
    <dbReference type="NCBI Taxonomy" id="1121425"/>
    <lineage>
        <taxon>Bacteria</taxon>
        <taxon>Bacillati</taxon>
        <taxon>Bacillota</taxon>
        <taxon>Clostridia</taxon>
        <taxon>Eubacteriales</taxon>
        <taxon>Peptococcaceae</taxon>
        <taxon>Desulfofundulus</taxon>
    </lineage>
</organism>
<dbReference type="SUPFAM" id="SSF52821">
    <property type="entry name" value="Rhodanese/Cell cycle control phosphatase"/>
    <property type="match status" value="1"/>
</dbReference>
<evidence type="ECO:0000256" key="1">
    <source>
        <dbReference type="ARBA" id="ARBA00001974"/>
    </source>
</evidence>